<accession>A0A0L1KHI2</accession>
<dbReference type="Pfam" id="PF00440">
    <property type="entry name" value="TetR_N"/>
    <property type="match status" value="1"/>
</dbReference>
<dbReference type="EMBL" id="JYNE01000013">
    <property type="protein sequence ID" value="KNH03317.1"/>
    <property type="molecule type" value="Genomic_DNA"/>
</dbReference>
<evidence type="ECO:0000313" key="4">
    <source>
        <dbReference type="EMBL" id="KNH03317.1"/>
    </source>
</evidence>
<dbReference type="InterPro" id="IPR001647">
    <property type="entry name" value="HTH_TetR"/>
</dbReference>
<gene>
    <name evidence="4" type="ORF">J121_1905</name>
</gene>
<evidence type="ECO:0000256" key="2">
    <source>
        <dbReference type="PROSITE-ProRule" id="PRU00335"/>
    </source>
</evidence>
<reference evidence="4" key="1">
    <citation type="submission" date="2015-02" db="EMBL/GenBank/DDBJ databases">
        <authorList>
            <person name="Chooi Y.-H."/>
        </authorList>
    </citation>
    <scope>NUCLEOTIDE SEQUENCE [LARGE SCALE GENOMIC DNA]</scope>
    <source>
        <strain evidence="4">LAMA 915</strain>
    </source>
</reference>
<proteinExistence type="predicted"/>
<feature type="domain" description="HTH tetR-type" evidence="3">
    <location>
        <begin position="1"/>
        <end position="60"/>
    </location>
</feature>
<dbReference type="GO" id="GO:0003677">
    <property type="term" value="F:DNA binding"/>
    <property type="evidence" value="ECO:0007669"/>
    <property type="project" value="UniProtKB-UniRule"/>
</dbReference>
<dbReference type="PROSITE" id="PS50977">
    <property type="entry name" value="HTH_TETR_2"/>
    <property type="match status" value="1"/>
</dbReference>
<comment type="caution">
    <text evidence="4">The sequence shown here is derived from an EMBL/GenBank/DDBJ whole genome shotgun (WGS) entry which is preliminary data.</text>
</comment>
<sequence length="177" mass="18380">MSRETLLPLLAAHVMAHGLADASLRPLARAAGTSDRMLIYHFGNKDALVAALLDYLVARFADALDSAFPQARSASRRACAETVYAVTGQPAFAPFLRVWWDIVAGCSAGNAAYLAAAGGMMEVLLEWVVDHLPASDPDPAAGARAVLTAIEGAQALRAVGRGDIAEAGLAALEGRPA</sequence>
<dbReference type="RefSeq" id="WP_050599242.1">
    <property type="nucleotide sequence ID" value="NZ_JYNE01000013.1"/>
</dbReference>
<feature type="DNA-binding region" description="H-T-H motif" evidence="2">
    <location>
        <begin position="23"/>
        <end position="42"/>
    </location>
</feature>
<evidence type="ECO:0000313" key="5">
    <source>
        <dbReference type="Proteomes" id="UP000037446"/>
    </source>
</evidence>
<dbReference type="AlphaFoldDB" id="A0A0L1KHI2"/>
<protein>
    <submittedName>
        <fullName evidence="4">Transcriptional regulator, TetR family</fullName>
    </submittedName>
</protein>
<dbReference type="SUPFAM" id="SSF46689">
    <property type="entry name" value="Homeodomain-like"/>
    <property type="match status" value="1"/>
</dbReference>
<dbReference type="PATRIC" id="fig|1306953.7.peg.1959"/>
<dbReference type="STRING" id="1306953.J121_1905"/>
<keyword evidence="1 2" id="KW-0238">DNA-binding</keyword>
<dbReference type="Gene3D" id="1.10.357.10">
    <property type="entry name" value="Tetracycline Repressor, domain 2"/>
    <property type="match status" value="1"/>
</dbReference>
<evidence type="ECO:0000259" key="3">
    <source>
        <dbReference type="PROSITE" id="PS50977"/>
    </source>
</evidence>
<evidence type="ECO:0000256" key="1">
    <source>
        <dbReference type="ARBA" id="ARBA00023125"/>
    </source>
</evidence>
<name>A0A0L1KHI2_9SPHN</name>
<dbReference type="Proteomes" id="UP000037446">
    <property type="component" value="Unassembled WGS sequence"/>
</dbReference>
<dbReference type="InterPro" id="IPR009057">
    <property type="entry name" value="Homeodomain-like_sf"/>
</dbReference>
<organism evidence="4 5">
    <name type="scientific">Qipengyuania citrea LAMA 915</name>
    <dbReference type="NCBI Taxonomy" id="1306953"/>
    <lineage>
        <taxon>Bacteria</taxon>
        <taxon>Pseudomonadati</taxon>
        <taxon>Pseudomonadota</taxon>
        <taxon>Alphaproteobacteria</taxon>
        <taxon>Sphingomonadales</taxon>
        <taxon>Erythrobacteraceae</taxon>
        <taxon>Qipengyuania</taxon>
    </lineage>
</organism>